<keyword evidence="2" id="KW-1185">Reference proteome</keyword>
<reference evidence="2" key="1">
    <citation type="journal article" date="2023" name="Nat. Plants">
        <title>Single-cell RNA sequencing provides a high-resolution roadmap for understanding the multicellular compartmentation of specialized metabolism.</title>
        <authorList>
            <person name="Sun S."/>
            <person name="Shen X."/>
            <person name="Li Y."/>
            <person name="Li Y."/>
            <person name="Wang S."/>
            <person name="Li R."/>
            <person name="Zhang H."/>
            <person name="Shen G."/>
            <person name="Guo B."/>
            <person name="Wei J."/>
            <person name="Xu J."/>
            <person name="St-Pierre B."/>
            <person name="Chen S."/>
            <person name="Sun C."/>
        </authorList>
    </citation>
    <scope>NUCLEOTIDE SEQUENCE [LARGE SCALE GENOMIC DNA]</scope>
</reference>
<sequence>MKKLKASNGNEDNGMVAYMEEALKNKFEEFGDQEETSKLFFICSISKDHSKKQLKEENWVSVGEEHPTADGSPAPTVVGRFLDKKAKKFLPYHRRVSFLESIDLWSSNFVIRVLRSLFPQGSN</sequence>
<protein>
    <submittedName>
        <fullName evidence="1">Uncharacterized protein</fullName>
    </submittedName>
</protein>
<comment type="caution">
    <text evidence="1">The sequence shown here is derived from an EMBL/GenBank/DDBJ whole genome shotgun (WGS) entry which is preliminary data.</text>
</comment>
<accession>A0ACC0AAW1</accession>
<proteinExistence type="predicted"/>
<evidence type="ECO:0000313" key="2">
    <source>
        <dbReference type="Proteomes" id="UP001060085"/>
    </source>
</evidence>
<evidence type="ECO:0000313" key="1">
    <source>
        <dbReference type="EMBL" id="KAI5657954.1"/>
    </source>
</evidence>
<dbReference type="EMBL" id="CM044706">
    <property type="protein sequence ID" value="KAI5657954.1"/>
    <property type="molecule type" value="Genomic_DNA"/>
</dbReference>
<organism evidence="1 2">
    <name type="scientific">Catharanthus roseus</name>
    <name type="common">Madagascar periwinkle</name>
    <name type="synonym">Vinca rosea</name>
    <dbReference type="NCBI Taxonomy" id="4058"/>
    <lineage>
        <taxon>Eukaryota</taxon>
        <taxon>Viridiplantae</taxon>
        <taxon>Streptophyta</taxon>
        <taxon>Embryophyta</taxon>
        <taxon>Tracheophyta</taxon>
        <taxon>Spermatophyta</taxon>
        <taxon>Magnoliopsida</taxon>
        <taxon>eudicotyledons</taxon>
        <taxon>Gunneridae</taxon>
        <taxon>Pentapetalae</taxon>
        <taxon>asterids</taxon>
        <taxon>lamiids</taxon>
        <taxon>Gentianales</taxon>
        <taxon>Apocynaceae</taxon>
        <taxon>Rauvolfioideae</taxon>
        <taxon>Vinceae</taxon>
        <taxon>Catharanthinae</taxon>
        <taxon>Catharanthus</taxon>
    </lineage>
</organism>
<dbReference type="Proteomes" id="UP001060085">
    <property type="component" value="Linkage Group LG06"/>
</dbReference>
<gene>
    <name evidence="1" type="ORF">M9H77_26747</name>
</gene>
<name>A0ACC0AAW1_CATRO</name>